<evidence type="ECO:0000313" key="3">
    <source>
        <dbReference type="Proteomes" id="UP000809243"/>
    </source>
</evidence>
<protein>
    <submittedName>
        <fullName evidence="2">Uncharacterized protein</fullName>
    </submittedName>
</protein>
<dbReference type="EMBL" id="JAFGDB010000095">
    <property type="protein sequence ID" value="MBN2067872.1"/>
    <property type="molecule type" value="Genomic_DNA"/>
</dbReference>
<feature type="transmembrane region" description="Helical" evidence="1">
    <location>
        <begin position="39"/>
        <end position="56"/>
    </location>
</feature>
<proteinExistence type="predicted"/>
<comment type="caution">
    <text evidence="2">The sequence shown here is derived from an EMBL/GenBank/DDBJ whole genome shotgun (WGS) entry which is preliminary data.</text>
</comment>
<feature type="transmembrane region" description="Helical" evidence="1">
    <location>
        <begin position="68"/>
        <end position="87"/>
    </location>
</feature>
<organism evidence="2 3">
    <name type="scientific">Candidatus Iainarchaeum sp</name>
    <dbReference type="NCBI Taxonomy" id="3101447"/>
    <lineage>
        <taxon>Archaea</taxon>
        <taxon>Candidatus Iainarchaeota</taxon>
        <taxon>Candidatus Iainarchaeia</taxon>
        <taxon>Candidatus Iainarchaeales</taxon>
        <taxon>Candidatus Iainarchaeaceae</taxon>
        <taxon>Candidatus Iainarchaeum</taxon>
    </lineage>
</organism>
<reference evidence="2" key="1">
    <citation type="submission" date="2021-01" db="EMBL/GenBank/DDBJ databases">
        <title>Active Sulfur Cycling in an Early Earth Analoge.</title>
        <authorList>
            <person name="Hahn C.R."/>
            <person name="Youssef N.H."/>
            <person name="Elshahed M."/>
        </authorList>
    </citation>
    <scope>NUCLEOTIDE SEQUENCE</scope>
    <source>
        <strain evidence="2">Zod_Metabat.1151</strain>
    </source>
</reference>
<evidence type="ECO:0000256" key="1">
    <source>
        <dbReference type="SAM" id="Phobius"/>
    </source>
</evidence>
<gene>
    <name evidence="2" type="ORF">JW744_05375</name>
</gene>
<feature type="transmembrane region" description="Helical" evidence="1">
    <location>
        <begin position="99"/>
        <end position="119"/>
    </location>
</feature>
<keyword evidence="1" id="KW-1133">Transmembrane helix</keyword>
<name>A0A938YTL4_9ARCH</name>
<evidence type="ECO:0000313" key="2">
    <source>
        <dbReference type="EMBL" id="MBN2067872.1"/>
    </source>
</evidence>
<sequence>MPDGKKFSANQLIVIAALFIMFFVLASALSAGRDIIQNLPFVGLFFSLPSPLPFPLGEILPSATSPMFFAMFVVSFFIVFSIVDWVNNYFKTGFALHPGFALLYFCLGLLAFAIALAWYNLNYSFLGGQKLLICFADCDNVINSLIEQGTLQQYLVVNFWQKLHGSAFMLFIWGGTFGWITRYAIEKIKL</sequence>
<keyword evidence="1" id="KW-0812">Transmembrane</keyword>
<dbReference type="Proteomes" id="UP000809243">
    <property type="component" value="Unassembled WGS sequence"/>
</dbReference>
<feature type="transmembrane region" description="Helical" evidence="1">
    <location>
        <begin position="12"/>
        <end position="32"/>
    </location>
</feature>
<accession>A0A938YTL4</accession>
<feature type="transmembrane region" description="Helical" evidence="1">
    <location>
        <begin position="163"/>
        <end position="185"/>
    </location>
</feature>
<dbReference type="AlphaFoldDB" id="A0A938YTL4"/>
<keyword evidence="1" id="KW-0472">Membrane</keyword>